<dbReference type="InterPro" id="IPR000160">
    <property type="entry name" value="GGDEF_dom"/>
</dbReference>
<gene>
    <name evidence="5" type="ORF">BTO08_02600</name>
</gene>
<comment type="caution">
    <text evidence="5">The sequence shown here is derived from an EMBL/GenBank/DDBJ whole genome shotgun (WGS) entry which is preliminary data.</text>
</comment>
<dbReference type="PANTHER" id="PTHR45138:SF9">
    <property type="entry name" value="DIGUANYLATE CYCLASE DGCM-RELATED"/>
    <property type="match status" value="1"/>
</dbReference>
<name>A0A2S7VWB7_PHOAN</name>
<dbReference type="GO" id="GO:1902201">
    <property type="term" value="P:negative regulation of bacterial-type flagellum-dependent cell motility"/>
    <property type="evidence" value="ECO:0007669"/>
    <property type="project" value="TreeGrafter"/>
</dbReference>
<evidence type="ECO:0000313" key="6">
    <source>
        <dbReference type="Proteomes" id="UP000238730"/>
    </source>
</evidence>
<dbReference type="InterPro" id="IPR029787">
    <property type="entry name" value="Nucleotide_cyclase"/>
</dbReference>
<dbReference type="OrthoDB" id="9803824at2"/>
<evidence type="ECO:0000313" key="5">
    <source>
        <dbReference type="EMBL" id="PQJ66389.1"/>
    </source>
</evidence>
<dbReference type="EC" id="2.7.7.65" evidence="2"/>
<dbReference type="EMBL" id="MSCJ01000001">
    <property type="protein sequence ID" value="PQJ66389.1"/>
    <property type="molecule type" value="Genomic_DNA"/>
</dbReference>
<dbReference type="GO" id="GO:0043709">
    <property type="term" value="P:cell adhesion involved in single-species biofilm formation"/>
    <property type="evidence" value="ECO:0007669"/>
    <property type="project" value="TreeGrafter"/>
</dbReference>
<evidence type="ECO:0000256" key="1">
    <source>
        <dbReference type="ARBA" id="ARBA00001946"/>
    </source>
</evidence>
<dbReference type="InterPro" id="IPR050469">
    <property type="entry name" value="Diguanylate_Cyclase"/>
</dbReference>
<dbReference type="Proteomes" id="UP000238730">
    <property type="component" value="Unassembled WGS sequence"/>
</dbReference>
<dbReference type="InterPro" id="IPR043128">
    <property type="entry name" value="Rev_trsase/Diguanyl_cyclase"/>
</dbReference>
<evidence type="ECO:0000256" key="3">
    <source>
        <dbReference type="ARBA" id="ARBA00034247"/>
    </source>
</evidence>
<dbReference type="NCBIfam" id="TIGR00254">
    <property type="entry name" value="GGDEF"/>
    <property type="match status" value="1"/>
</dbReference>
<feature type="domain" description="GGDEF" evidence="4">
    <location>
        <begin position="398"/>
        <end position="539"/>
    </location>
</feature>
<dbReference type="Gene3D" id="3.30.450.40">
    <property type="match status" value="1"/>
</dbReference>
<dbReference type="CDD" id="cd01949">
    <property type="entry name" value="GGDEF"/>
    <property type="match status" value="1"/>
</dbReference>
<dbReference type="InterPro" id="IPR029016">
    <property type="entry name" value="GAF-like_dom_sf"/>
</dbReference>
<organism evidence="5 6">
    <name type="scientific">Photobacterium angustum</name>
    <dbReference type="NCBI Taxonomy" id="661"/>
    <lineage>
        <taxon>Bacteria</taxon>
        <taxon>Pseudomonadati</taxon>
        <taxon>Pseudomonadota</taxon>
        <taxon>Gammaproteobacteria</taxon>
        <taxon>Vibrionales</taxon>
        <taxon>Vibrionaceae</taxon>
        <taxon>Photobacterium</taxon>
    </lineage>
</organism>
<comment type="catalytic activity">
    <reaction evidence="3">
        <text>2 GTP = 3',3'-c-di-GMP + 2 diphosphate</text>
        <dbReference type="Rhea" id="RHEA:24898"/>
        <dbReference type="ChEBI" id="CHEBI:33019"/>
        <dbReference type="ChEBI" id="CHEBI:37565"/>
        <dbReference type="ChEBI" id="CHEBI:58805"/>
        <dbReference type="EC" id="2.7.7.65"/>
    </reaction>
</comment>
<comment type="cofactor">
    <cofactor evidence="1">
        <name>Mg(2+)</name>
        <dbReference type="ChEBI" id="CHEBI:18420"/>
    </cofactor>
</comment>
<dbReference type="PROSITE" id="PS50887">
    <property type="entry name" value="GGDEF"/>
    <property type="match status" value="1"/>
</dbReference>
<proteinExistence type="predicted"/>
<reference evidence="5 6" key="1">
    <citation type="submission" date="2016-12" db="EMBL/GenBank/DDBJ databases">
        <title>Diversity of luminous bacteria.</title>
        <authorList>
            <person name="Yoshizawa S."/>
            <person name="Kogure K."/>
        </authorList>
    </citation>
    <scope>NUCLEOTIDE SEQUENCE [LARGE SCALE GENOMIC DNA]</scope>
    <source>
        <strain evidence="5 6">LC1-200</strain>
    </source>
</reference>
<dbReference type="Pfam" id="PF00990">
    <property type="entry name" value="GGDEF"/>
    <property type="match status" value="1"/>
</dbReference>
<dbReference type="AlphaFoldDB" id="A0A2S7VWB7"/>
<dbReference type="SMART" id="SM00267">
    <property type="entry name" value="GGDEF"/>
    <property type="match status" value="1"/>
</dbReference>
<evidence type="ECO:0000256" key="2">
    <source>
        <dbReference type="ARBA" id="ARBA00012528"/>
    </source>
</evidence>
<protein>
    <recommendedName>
        <fullName evidence="2">diguanylate cyclase</fullName>
        <ecNumber evidence="2">2.7.7.65</ecNumber>
    </recommendedName>
</protein>
<sequence length="539" mass="62484">MKKHVDLFYQNITKQWGNAHSLRTICELTCRNLMEFFDVHHCQLIVAYKGHWQSLVQLNEAGIQYSFPPVVISEETHADIYQSLIGQNSYQPFTTSNGDFHRAWLPLLRREQRIGWLIIDFPHTAKVDIEALSQLCTLLATEIDADLLSQTIKTENNSRRHVEQELRNSQYEQDLLLQQLQAMHSISFMLWRTKSIKEMLFIAVDEGKKQLEIDRMAVFLFDKEYRMHGTYGTDIAGNTIDEYYFESVIPEQWYAARTLEEKEYLAVQENTPLYHDLKQVGFGWSAYIALWDEDTPIGWIACDNLLTGRPFRTYHHQLLKQYGFIISQHLVRHQAEDRLKRLNRDLEKRVLTRTEELNNVNKMLEKISRLDPLTNIANRRVFDESIADEWRRAERHQLPISLLIMDIDHFKQYNDYLGHDAGDVCLKTIAHGLADIEKRAGALFARFGGEEFVLLLPGQDSKAAVFSAKKILATMNEMALPFPDNEEAETKTNPIVTLSIGVSSMVPTQGSSYKMLFNTADKALYRAKGEGRNCYRLLL</sequence>
<accession>A0A2S7VWB7</accession>
<dbReference type="FunFam" id="3.30.70.270:FF:000001">
    <property type="entry name" value="Diguanylate cyclase domain protein"/>
    <property type="match status" value="1"/>
</dbReference>
<dbReference type="RefSeq" id="WP_105059773.1">
    <property type="nucleotide sequence ID" value="NZ_MSCJ01000001.1"/>
</dbReference>
<evidence type="ECO:0000259" key="4">
    <source>
        <dbReference type="PROSITE" id="PS50887"/>
    </source>
</evidence>
<dbReference type="SUPFAM" id="SSF55073">
    <property type="entry name" value="Nucleotide cyclase"/>
    <property type="match status" value="1"/>
</dbReference>
<dbReference type="Gene3D" id="3.30.70.270">
    <property type="match status" value="1"/>
</dbReference>
<dbReference type="GO" id="GO:0005886">
    <property type="term" value="C:plasma membrane"/>
    <property type="evidence" value="ECO:0007669"/>
    <property type="project" value="TreeGrafter"/>
</dbReference>
<dbReference type="SUPFAM" id="SSF55781">
    <property type="entry name" value="GAF domain-like"/>
    <property type="match status" value="1"/>
</dbReference>
<dbReference type="GO" id="GO:0052621">
    <property type="term" value="F:diguanylate cyclase activity"/>
    <property type="evidence" value="ECO:0007669"/>
    <property type="project" value="UniProtKB-EC"/>
</dbReference>
<dbReference type="PANTHER" id="PTHR45138">
    <property type="entry name" value="REGULATORY COMPONENTS OF SENSORY TRANSDUCTION SYSTEM"/>
    <property type="match status" value="1"/>
</dbReference>